<comment type="caution">
    <text evidence="1">The sequence shown here is derived from an EMBL/GenBank/DDBJ whole genome shotgun (WGS) entry which is preliminary data.</text>
</comment>
<sequence length="243" mass="29400">MSNMFKDLYYFEWAELFDFEEETEIGIEAFKAICSNQENFVLLAQKEFEKSWKDDACLNSMDPENYNGYYRNVFKREEIVLKEIQRRQRYANIISIFSFFEGRLQSICNRIESKLNFIIKVDDLGDKADLMRYWKYLTKVLQIEKQNVEQYFTPLNQRKEVRNIIVHQEGLVNSKQRNRVNFHGLRVEPFKEDYLQYPIGYEPKERIEIDYIYIECLLENVSKFFKKALIAIDIRCNQIRCSK</sequence>
<dbReference type="RefSeq" id="WP_150087186.1">
    <property type="nucleotide sequence ID" value="NZ_VWSF01000002.1"/>
</dbReference>
<reference evidence="1 2" key="1">
    <citation type="submission" date="2019-09" db="EMBL/GenBank/DDBJ databases">
        <title>Genome sequence and assembly of Adhaeribacter sp.</title>
        <authorList>
            <person name="Chhetri G."/>
        </authorList>
    </citation>
    <scope>NUCLEOTIDE SEQUENCE [LARGE SCALE GENOMIC DNA]</scope>
    <source>
        <strain evidence="1 2">DK36</strain>
    </source>
</reference>
<dbReference type="AlphaFoldDB" id="A0A5M6DRI9"/>
<gene>
    <name evidence="1" type="ORF">F0145_04930</name>
</gene>
<evidence type="ECO:0000313" key="2">
    <source>
        <dbReference type="Proteomes" id="UP000323426"/>
    </source>
</evidence>
<name>A0A5M6DRI9_9BACT</name>
<proteinExistence type="predicted"/>
<evidence type="ECO:0000313" key="1">
    <source>
        <dbReference type="EMBL" id="KAA5548859.1"/>
    </source>
</evidence>
<evidence type="ECO:0008006" key="3">
    <source>
        <dbReference type="Google" id="ProtNLM"/>
    </source>
</evidence>
<protein>
    <recommendedName>
        <fullName evidence="3">Cthe-2314-like HEPN domain-containing protein</fullName>
    </recommendedName>
</protein>
<dbReference type="Proteomes" id="UP000323426">
    <property type="component" value="Unassembled WGS sequence"/>
</dbReference>
<organism evidence="1 2">
    <name type="scientific">Adhaeribacter rhizoryzae</name>
    <dbReference type="NCBI Taxonomy" id="2607907"/>
    <lineage>
        <taxon>Bacteria</taxon>
        <taxon>Pseudomonadati</taxon>
        <taxon>Bacteroidota</taxon>
        <taxon>Cytophagia</taxon>
        <taxon>Cytophagales</taxon>
        <taxon>Hymenobacteraceae</taxon>
        <taxon>Adhaeribacter</taxon>
    </lineage>
</organism>
<accession>A0A5M6DRI9</accession>
<dbReference type="EMBL" id="VWSF01000002">
    <property type="protein sequence ID" value="KAA5548859.1"/>
    <property type="molecule type" value="Genomic_DNA"/>
</dbReference>
<keyword evidence="2" id="KW-1185">Reference proteome</keyword>